<dbReference type="Proteomes" id="UP000054359">
    <property type="component" value="Unassembled WGS sequence"/>
</dbReference>
<dbReference type="OMA" id="AKYHENI"/>
<keyword evidence="2" id="KW-1185">Reference proteome</keyword>
<evidence type="ECO:0000313" key="2">
    <source>
        <dbReference type="Proteomes" id="UP000054359"/>
    </source>
</evidence>
<gene>
    <name evidence="1" type="ORF">X975_03564</name>
</gene>
<sequence length="76" mass="8757">MGIAEAAKYHENIFDLQDECQEDDAANGRTNPTKRTVRFWHDQWRLSNLGPRNGTGLIEVSLTNIIRFYMNCVSIN</sequence>
<evidence type="ECO:0000313" key="1">
    <source>
        <dbReference type="EMBL" id="KFM71420.1"/>
    </source>
</evidence>
<proteinExistence type="predicted"/>
<reference evidence="1 2" key="1">
    <citation type="submission" date="2013-11" db="EMBL/GenBank/DDBJ databases">
        <title>Genome sequencing of Stegodyphus mimosarum.</title>
        <authorList>
            <person name="Bechsgaard J."/>
        </authorList>
    </citation>
    <scope>NUCLEOTIDE SEQUENCE [LARGE SCALE GENOMIC DNA]</scope>
</reference>
<dbReference type="AlphaFoldDB" id="A0A087U231"/>
<feature type="non-terminal residue" evidence="1">
    <location>
        <position position="76"/>
    </location>
</feature>
<name>A0A087U231_STEMI</name>
<protein>
    <submittedName>
        <fullName evidence="1">Uncharacterized protein</fullName>
    </submittedName>
</protein>
<organism evidence="1 2">
    <name type="scientific">Stegodyphus mimosarum</name>
    <name type="common">African social velvet spider</name>
    <dbReference type="NCBI Taxonomy" id="407821"/>
    <lineage>
        <taxon>Eukaryota</taxon>
        <taxon>Metazoa</taxon>
        <taxon>Ecdysozoa</taxon>
        <taxon>Arthropoda</taxon>
        <taxon>Chelicerata</taxon>
        <taxon>Arachnida</taxon>
        <taxon>Araneae</taxon>
        <taxon>Araneomorphae</taxon>
        <taxon>Entelegynae</taxon>
        <taxon>Eresoidea</taxon>
        <taxon>Eresidae</taxon>
        <taxon>Stegodyphus</taxon>
    </lineage>
</organism>
<dbReference type="EMBL" id="KK117786">
    <property type="protein sequence ID" value="KFM71420.1"/>
    <property type="molecule type" value="Genomic_DNA"/>
</dbReference>
<dbReference type="OrthoDB" id="6484970at2759"/>
<accession>A0A087U231</accession>